<organism evidence="10 11">
    <name type="scientific">Cinara cedri</name>
    <dbReference type="NCBI Taxonomy" id="506608"/>
    <lineage>
        <taxon>Eukaryota</taxon>
        <taxon>Metazoa</taxon>
        <taxon>Ecdysozoa</taxon>
        <taxon>Arthropoda</taxon>
        <taxon>Hexapoda</taxon>
        <taxon>Insecta</taxon>
        <taxon>Pterygota</taxon>
        <taxon>Neoptera</taxon>
        <taxon>Paraneoptera</taxon>
        <taxon>Hemiptera</taxon>
        <taxon>Sternorrhyncha</taxon>
        <taxon>Aphidomorpha</taxon>
        <taxon>Aphidoidea</taxon>
        <taxon>Aphididae</taxon>
        <taxon>Lachninae</taxon>
        <taxon>Cinara</taxon>
    </lineage>
</organism>
<comment type="function">
    <text evidence="1 9">May be involved in fusion of retrograde transport vesicles derived from an endocytic compartment with the Golgi complex.</text>
</comment>
<dbReference type="Pfam" id="PF04178">
    <property type="entry name" value="Got1"/>
    <property type="match status" value="1"/>
</dbReference>
<gene>
    <name evidence="10" type="ORF">CINCED_3A023814</name>
</gene>
<feature type="transmembrane region" description="Helical" evidence="9">
    <location>
        <begin position="66"/>
        <end position="87"/>
    </location>
</feature>
<dbReference type="InterPro" id="IPR007305">
    <property type="entry name" value="Vesicle_transpt_Got1/SFT2"/>
</dbReference>
<evidence type="ECO:0000256" key="6">
    <source>
        <dbReference type="ARBA" id="ARBA00022989"/>
    </source>
</evidence>
<dbReference type="AlphaFoldDB" id="A0A5E4MZP3"/>
<feature type="transmembrane region" description="Helical" evidence="9">
    <location>
        <begin position="99"/>
        <end position="119"/>
    </location>
</feature>
<sequence length="204" mass="23125">MANLKLELDEYLSKGQKNKPNNGHVHIPKVFKKFLSNESGEQTENLLDPTQNKYFNFPTLSKTQRVMGFMVCVAISCLMFSLSALYLPVLLLKARKFAILYASGSIFAFASVSFLTGPLNHYKYVTSKEKLPFMFGYIITLLGTLYFSLWMKSTPYTLLLLTIHLVLIFWFLLNSIPFGQKGLSFFGRLCSSMVKSKVSNSLPV</sequence>
<dbReference type="GO" id="GO:0005737">
    <property type="term" value="C:cytoplasm"/>
    <property type="evidence" value="ECO:0007669"/>
    <property type="project" value="UniProtKB-ARBA"/>
</dbReference>
<dbReference type="PANTHER" id="PTHR23137">
    <property type="entry name" value="VESICLE TRANSPORT PROTEIN-RELATED"/>
    <property type="match status" value="1"/>
</dbReference>
<evidence type="ECO:0000256" key="8">
    <source>
        <dbReference type="ARBA" id="ARBA00025800"/>
    </source>
</evidence>
<comment type="subcellular location">
    <subcellularLocation>
        <location evidence="2 9">Membrane</location>
        <topology evidence="2 9">Multi-pass membrane protein</topology>
    </subcellularLocation>
</comment>
<evidence type="ECO:0000313" key="11">
    <source>
        <dbReference type="Proteomes" id="UP000325440"/>
    </source>
</evidence>
<accession>A0A5E4MZP3</accession>
<dbReference type="SUPFAM" id="SSF103473">
    <property type="entry name" value="MFS general substrate transporter"/>
    <property type="match status" value="1"/>
</dbReference>
<keyword evidence="4 9" id="KW-0812">Transmembrane</keyword>
<feature type="transmembrane region" description="Helical" evidence="9">
    <location>
        <begin position="156"/>
        <end position="173"/>
    </location>
</feature>
<reference evidence="10 11" key="1">
    <citation type="submission" date="2019-08" db="EMBL/GenBank/DDBJ databases">
        <authorList>
            <person name="Alioto T."/>
            <person name="Alioto T."/>
            <person name="Gomez Garrido J."/>
        </authorList>
    </citation>
    <scope>NUCLEOTIDE SEQUENCE [LARGE SCALE GENOMIC DNA]</scope>
</reference>
<evidence type="ECO:0000256" key="4">
    <source>
        <dbReference type="ARBA" id="ARBA00022692"/>
    </source>
</evidence>
<keyword evidence="6 9" id="KW-1133">Transmembrane helix</keyword>
<keyword evidence="7 9" id="KW-0472">Membrane</keyword>
<evidence type="ECO:0000256" key="9">
    <source>
        <dbReference type="RuleBase" id="RU363111"/>
    </source>
</evidence>
<protein>
    <recommendedName>
        <fullName evidence="9">Vesicle transport protein</fullName>
    </recommendedName>
</protein>
<comment type="similarity">
    <text evidence="8 9">Belongs to the SFT2 family.</text>
</comment>
<evidence type="ECO:0000256" key="7">
    <source>
        <dbReference type="ARBA" id="ARBA00023136"/>
    </source>
</evidence>
<evidence type="ECO:0000256" key="3">
    <source>
        <dbReference type="ARBA" id="ARBA00022448"/>
    </source>
</evidence>
<keyword evidence="11" id="KW-1185">Reference proteome</keyword>
<evidence type="ECO:0000256" key="2">
    <source>
        <dbReference type="ARBA" id="ARBA00004141"/>
    </source>
</evidence>
<evidence type="ECO:0000256" key="1">
    <source>
        <dbReference type="ARBA" id="ARBA00003566"/>
    </source>
</evidence>
<dbReference type="GO" id="GO:0016020">
    <property type="term" value="C:membrane"/>
    <property type="evidence" value="ECO:0007669"/>
    <property type="project" value="UniProtKB-SubCell"/>
</dbReference>
<keyword evidence="3 9" id="KW-0813">Transport</keyword>
<proteinExistence type="inferred from homology"/>
<name>A0A5E4MZP3_9HEMI</name>
<dbReference type="GO" id="GO:0012505">
    <property type="term" value="C:endomembrane system"/>
    <property type="evidence" value="ECO:0007669"/>
    <property type="project" value="UniProtKB-ARBA"/>
</dbReference>
<evidence type="ECO:0000256" key="5">
    <source>
        <dbReference type="ARBA" id="ARBA00022927"/>
    </source>
</evidence>
<evidence type="ECO:0000313" key="10">
    <source>
        <dbReference type="EMBL" id="VVC37004.1"/>
    </source>
</evidence>
<dbReference type="EMBL" id="CABPRJ010001440">
    <property type="protein sequence ID" value="VVC37004.1"/>
    <property type="molecule type" value="Genomic_DNA"/>
</dbReference>
<feature type="transmembrane region" description="Helical" evidence="9">
    <location>
        <begin position="131"/>
        <end position="150"/>
    </location>
</feature>
<dbReference type="InterPro" id="IPR011691">
    <property type="entry name" value="Vesicle_transpt_SFT2"/>
</dbReference>
<dbReference type="OrthoDB" id="660759at2759"/>
<dbReference type="PANTHER" id="PTHR23137:SF36">
    <property type="entry name" value="VESICLE TRANSPORT PROTEIN SFT2C"/>
    <property type="match status" value="1"/>
</dbReference>
<dbReference type="Proteomes" id="UP000325440">
    <property type="component" value="Unassembled WGS sequence"/>
</dbReference>
<dbReference type="GO" id="GO:0015031">
    <property type="term" value="P:protein transport"/>
    <property type="evidence" value="ECO:0007669"/>
    <property type="project" value="UniProtKB-KW"/>
</dbReference>
<dbReference type="GO" id="GO:0016192">
    <property type="term" value="P:vesicle-mediated transport"/>
    <property type="evidence" value="ECO:0007669"/>
    <property type="project" value="InterPro"/>
</dbReference>
<dbReference type="InterPro" id="IPR036259">
    <property type="entry name" value="MFS_trans_sf"/>
</dbReference>
<keyword evidence="5 9" id="KW-0653">Protein transport</keyword>